<name>W7TLY8_9STRA</name>
<evidence type="ECO:0000313" key="1">
    <source>
        <dbReference type="EMBL" id="EWM21744.1"/>
    </source>
</evidence>
<gene>
    <name evidence="1" type="ORF">Naga_100303g5</name>
</gene>
<protein>
    <submittedName>
        <fullName evidence="1">Uncharacterized protein</fullName>
    </submittedName>
</protein>
<keyword evidence="2" id="KW-1185">Reference proteome</keyword>
<evidence type="ECO:0000313" key="2">
    <source>
        <dbReference type="Proteomes" id="UP000019335"/>
    </source>
</evidence>
<dbReference type="AlphaFoldDB" id="W7TLY8"/>
<reference evidence="1 2" key="1">
    <citation type="journal article" date="2014" name="Mol. Plant">
        <title>Chromosome Scale Genome Assembly and Transcriptome Profiling of Nannochloropsis gaditana in Nitrogen Depletion.</title>
        <authorList>
            <person name="Corteggiani Carpinelli E."/>
            <person name="Telatin A."/>
            <person name="Vitulo N."/>
            <person name="Forcato C."/>
            <person name="D'Angelo M."/>
            <person name="Schiavon R."/>
            <person name="Vezzi A."/>
            <person name="Giacometti G.M."/>
            <person name="Morosinotto T."/>
            <person name="Valle G."/>
        </authorList>
    </citation>
    <scope>NUCLEOTIDE SEQUENCE [LARGE SCALE GENOMIC DNA]</scope>
    <source>
        <strain evidence="1 2">B-31</strain>
    </source>
</reference>
<sequence>MTRVVSRMMEMLFASLSASRSKPPPPLSEVVATLRVSAIDVVLDVASSRRYDRDLSSRLKVGGLRGFLPEQNARLVFLHHLSFNVVFDFRRGGGGCKHRTAACWREAEGKIRRLRNFQMTSPTVALVVVDLTVHVLWSVPAGTALWAFCAWRQSWCLSSLRRHGPGRCVAGWGTIEAFV</sequence>
<accession>W7TLY8</accession>
<organism evidence="1 2">
    <name type="scientific">Nannochloropsis gaditana</name>
    <dbReference type="NCBI Taxonomy" id="72520"/>
    <lineage>
        <taxon>Eukaryota</taxon>
        <taxon>Sar</taxon>
        <taxon>Stramenopiles</taxon>
        <taxon>Ochrophyta</taxon>
        <taxon>Eustigmatophyceae</taxon>
        <taxon>Eustigmatales</taxon>
        <taxon>Monodopsidaceae</taxon>
        <taxon>Nannochloropsis</taxon>
    </lineage>
</organism>
<comment type="caution">
    <text evidence="1">The sequence shown here is derived from an EMBL/GenBank/DDBJ whole genome shotgun (WGS) entry which is preliminary data.</text>
</comment>
<dbReference type="Proteomes" id="UP000019335">
    <property type="component" value="Unassembled WGS sequence"/>
</dbReference>
<dbReference type="EMBL" id="AZIL01002366">
    <property type="protein sequence ID" value="EWM21744.1"/>
    <property type="molecule type" value="Genomic_DNA"/>
</dbReference>
<proteinExistence type="predicted"/>